<dbReference type="PROSITE" id="PS51257">
    <property type="entry name" value="PROKAR_LIPOPROTEIN"/>
    <property type="match status" value="1"/>
</dbReference>
<dbReference type="InterPro" id="IPR001638">
    <property type="entry name" value="Solute-binding_3/MltF_N"/>
</dbReference>
<dbReference type="AlphaFoldDB" id="A0AAE3DAV2"/>
<dbReference type="SMART" id="SM00062">
    <property type="entry name" value="PBPb"/>
    <property type="match status" value="1"/>
</dbReference>
<proteinExistence type="predicted"/>
<dbReference type="SUPFAM" id="SSF53850">
    <property type="entry name" value="Periplasmic binding protein-like II"/>
    <property type="match status" value="1"/>
</dbReference>
<feature type="signal peptide" evidence="2">
    <location>
        <begin position="1"/>
        <end position="25"/>
    </location>
</feature>
<sequence length="300" mass="32815">MKKIVSLLTAGFMIMSMTGCGSAAAASAESEAVEEENVQPVTQESELPVRTKDGARLDEIKSSGKLLIGVSPDYAPFAFLTEEDGTKVCAGSDIELGKYFAEELGVEPQFVEMDFEECLKTAKEKKVDLVLLGMLPEKDRESSVDFSDAYYEPGKQVLVARKSQSDKYLTLDDFKDKTVEAQYGSLQAQLVTEQMPESSLELSGTAEEGVFQVRIGKADAIALDENLADVFLKEHDDLAQTKVELSYEPQGVVAGVVKGEEDLLAEINRMIAEVTEQKLYVQWLDAATLQAVKLEADSID</sequence>
<evidence type="ECO:0000259" key="3">
    <source>
        <dbReference type="SMART" id="SM00062"/>
    </source>
</evidence>
<dbReference type="RefSeq" id="WP_308458296.1">
    <property type="nucleotide sequence ID" value="NZ_JAJEPS010000001.1"/>
</dbReference>
<dbReference type="PANTHER" id="PTHR35936">
    <property type="entry name" value="MEMBRANE-BOUND LYTIC MUREIN TRANSGLYCOSYLASE F"/>
    <property type="match status" value="1"/>
</dbReference>
<feature type="domain" description="Solute-binding protein family 3/N-terminal" evidence="3">
    <location>
        <begin position="65"/>
        <end position="287"/>
    </location>
</feature>
<evidence type="ECO:0000256" key="2">
    <source>
        <dbReference type="SAM" id="SignalP"/>
    </source>
</evidence>
<gene>
    <name evidence="4" type="ORF">LKD36_00885</name>
</gene>
<evidence type="ECO:0000313" key="4">
    <source>
        <dbReference type="EMBL" id="MCC2124729.1"/>
    </source>
</evidence>
<reference evidence="4 5" key="1">
    <citation type="submission" date="2021-10" db="EMBL/GenBank/DDBJ databases">
        <title>Anaerobic single-cell dispensing facilitates the cultivation of human gut bacteria.</title>
        <authorList>
            <person name="Afrizal A."/>
        </authorList>
    </citation>
    <scope>NUCLEOTIDE SEQUENCE [LARGE SCALE GENOMIC DNA]</scope>
    <source>
        <strain evidence="4 5">CLA-AA-H276</strain>
    </source>
</reference>
<dbReference type="Proteomes" id="UP001198220">
    <property type="component" value="Unassembled WGS sequence"/>
</dbReference>
<protein>
    <submittedName>
        <fullName evidence="4">Transporter substrate-binding domain-containing protein</fullName>
    </submittedName>
</protein>
<dbReference type="PANTHER" id="PTHR35936:SF17">
    <property type="entry name" value="ARGININE-BINDING EXTRACELLULAR PROTEIN ARTP"/>
    <property type="match status" value="1"/>
</dbReference>
<comment type="caution">
    <text evidence="4">The sequence shown here is derived from an EMBL/GenBank/DDBJ whole genome shotgun (WGS) entry which is preliminary data.</text>
</comment>
<evidence type="ECO:0000256" key="1">
    <source>
        <dbReference type="ARBA" id="ARBA00022729"/>
    </source>
</evidence>
<dbReference type="Gene3D" id="3.40.190.10">
    <property type="entry name" value="Periplasmic binding protein-like II"/>
    <property type="match status" value="2"/>
</dbReference>
<dbReference type="Pfam" id="PF00497">
    <property type="entry name" value="SBP_bac_3"/>
    <property type="match status" value="1"/>
</dbReference>
<keyword evidence="5" id="KW-1185">Reference proteome</keyword>
<evidence type="ECO:0000313" key="5">
    <source>
        <dbReference type="Proteomes" id="UP001198220"/>
    </source>
</evidence>
<organism evidence="4 5">
    <name type="scientific">Hominiventricola filiformis</name>
    <dbReference type="NCBI Taxonomy" id="2885352"/>
    <lineage>
        <taxon>Bacteria</taxon>
        <taxon>Bacillati</taxon>
        <taxon>Bacillota</taxon>
        <taxon>Clostridia</taxon>
        <taxon>Lachnospirales</taxon>
        <taxon>Lachnospiraceae</taxon>
        <taxon>Hominiventricola</taxon>
    </lineage>
</organism>
<dbReference type="EMBL" id="JAJEPS010000001">
    <property type="protein sequence ID" value="MCC2124729.1"/>
    <property type="molecule type" value="Genomic_DNA"/>
</dbReference>
<keyword evidence="1 2" id="KW-0732">Signal</keyword>
<accession>A0AAE3DAV2</accession>
<feature type="chain" id="PRO_5041913605" evidence="2">
    <location>
        <begin position="26"/>
        <end position="300"/>
    </location>
</feature>
<name>A0AAE3DAV2_9FIRM</name>